<evidence type="ECO:0008006" key="5">
    <source>
        <dbReference type="Google" id="ProtNLM"/>
    </source>
</evidence>
<feature type="signal peptide" evidence="2">
    <location>
        <begin position="1"/>
        <end position="20"/>
    </location>
</feature>
<dbReference type="RefSeq" id="WP_185139744.1">
    <property type="nucleotide sequence ID" value="NZ_BORM01000040.1"/>
</dbReference>
<feature type="compositionally biased region" description="Low complexity" evidence="1">
    <location>
        <begin position="30"/>
        <end position="60"/>
    </location>
</feature>
<reference evidence="3 4" key="1">
    <citation type="submission" date="2020-08" db="EMBL/GenBank/DDBJ databases">
        <title>Cohnella phylogeny.</title>
        <authorList>
            <person name="Dunlap C."/>
        </authorList>
    </citation>
    <scope>NUCLEOTIDE SEQUENCE [LARGE SCALE GENOMIC DNA]</scope>
    <source>
        <strain evidence="3 4">DSM 25239</strain>
    </source>
</reference>
<organism evidence="3 4">
    <name type="scientific">Cohnella xylanilytica</name>
    <dbReference type="NCBI Taxonomy" id="557555"/>
    <lineage>
        <taxon>Bacteria</taxon>
        <taxon>Bacillati</taxon>
        <taxon>Bacillota</taxon>
        <taxon>Bacilli</taxon>
        <taxon>Bacillales</taxon>
        <taxon>Paenibacillaceae</taxon>
        <taxon>Cohnella</taxon>
    </lineage>
</organism>
<evidence type="ECO:0000313" key="4">
    <source>
        <dbReference type="Proteomes" id="UP000553776"/>
    </source>
</evidence>
<feature type="chain" id="PRO_5038467657" description="Outer membrane lipoprotein-sorting protein" evidence="2">
    <location>
        <begin position="21"/>
        <end position="300"/>
    </location>
</feature>
<name>A0A841UD03_9BACL</name>
<gene>
    <name evidence="3" type="ORF">H7B90_30845</name>
</gene>
<keyword evidence="4" id="KW-1185">Reference proteome</keyword>
<protein>
    <recommendedName>
        <fullName evidence="5">Outer membrane lipoprotein-sorting protein</fullName>
    </recommendedName>
</protein>
<dbReference type="AlphaFoldDB" id="A0A841UD03"/>
<sequence>MRTKRYAIGIAALLAVTMLAACGKNDNKPAESPSASPSASVSASPSASAPASPSASAPSAENSKLSAAEVFDKTIEALKPINSYNLSSKISQKMTPANAETITNDISMDMDLVNSPLSFKQLTNITSNGVAQNVEMYYTKDGMIMKDPSSGTWMKLPQEQTDAALAGMNQDDINPSKEMEGLKPYAGDLKLEETDKAYIVKLDASGEKFNEFVRQKALENLQNLASENPDFKIHKVDYAFTIDKQTYLPISADINMNFDMEFSGQQMAVDQKIAIDYSKFNEIKEIVLPDEAKSAVGASQ</sequence>
<dbReference type="PROSITE" id="PS51257">
    <property type="entry name" value="PROKAR_LIPOPROTEIN"/>
    <property type="match status" value="1"/>
</dbReference>
<dbReference type="Gene3D" id="2.50.20.20">
    <property type="match status" value="1"/>
</dbReference>
<comment type="caution">
    <text evidence="3">The sequence shown here is derived from an EMBL/GenBank/DDBJ whole genome shotgun (WGS) entry which is preliminary data.</text>
</comment>
<evidence type="ECO:0000256" key="1">
    <source>
        <dbReference type="SAM" id="MobiDB-lite"/>
    </source>
</evidence>
<dbReference type="EMBL" id="JACJVR010000140">
    <property type="protein sequence ID" value="MBB6695800.1"/>
    <property type="molecule type" value="Genomic_DNA"/>
</dbReference>
<feature type="region of interest" description="Disordered" evidence="1">
    <location>
        <begin position="25"/>
        <end position="62"/>
    </location>
</feature>
<accession>A0A841UD03</accession>
<evidence type="ECO:0000313" key="3">
    <source>
        <dbReference type="EMBL" id="MBB6695800.1"/>
    </source>
</evidence>
<evidence type="ECO:0000256" key="2">
    <source>
        <dbReference type="SAM" id="SignalP"/>
    </source>
</evidence>
<keyword evidence="2" id="KW-0732">Signal</keyword>
<dbReference type="Pfam" id="PF20316">
    <property type="entry name" value="DUF6612"/>
    <property type="match status" value="1"/>
</dbReference>
<dbReference type="Proteomes" id="UP000553776">
    <property type="component" value="Unassembled WGS sequence"/>
</dbReference>
<proteinExistence type="predicted"/>
<dbReference type="InterPro" id="IPR046720">
    <property type="entry name" value="DUF6612"/>
</dbReference>